<proteinExistence type="predicted"/>
<evidence type="ECO:0000313" key="3">
    <source>
        <dbReference type="Proteomes" id="UP000291084"/>
    </source>
</evidence>
<feature type="compositionally biased region" description="Low complexity" evidence="1">
    <location>
        <begin position="33"/>
        <end position="48"/>
    </location>
</feature>
<feature type="region of interest" description="Disordered" evidence="1">
    <location>
        <begin position="27"/>
        <end position="78"/>
    </location>
</feature>
<protein>
    <submittedName>
        <fullName evidence="2">Uncharacterized protein</fullName>
    </submittedName>
</protein>
<evidence type="ECO:0000256" key="1">
    <source>
        <dbReference type="SAM" id="MobiDB-lite"/>
    </source>
</evidence>
<dbReference type="EMBL" id="AP015034">
    <property type="protein sequence ID" value="BAT74154.1"/>
    <property type="molecule type" value="Genomic_DNA"/>
</dbReference>
<accession>A0A0S3R0P9</accession>
<dbReference type="AlphaFoldDB" id="A0A0S3R0P9"/>
<evidence type="ECO:0000313" key="2">
    <source>
        <dbReference type="EMBL" id="BAT74154.1"/>
    </source>
</evidence>
<feature type="non-terminal residue" evidence="2">
    <location>
        <position position="1"/>
    </location>
</feature>
<reference evidence="2 3" key="1">
    <citation type="journal article" date="2015" name="Sci. Rep.">
        <title>The power of single molecule real-time sequencing technology in the de novo assembly of a eukaryotic genome.</title>
        <authorList>
            <person name="Sakai H."/>
            <person name="Naito K."/>
            <person name="Ogiso-Tanaka E."/>
            <person name="Takahashi Y."/>
            <person name="Iseki K."/>
            <person name="Muto C."/>
            <person name="Satou K."/>
            <person name="Teruya K."/>
            <person name="Shiroma A."/>
            <person name="Shimoji M."/>
            <person name="Hirano T."/>
            <person name="Itoh T."/>
            <person name="Kaga A."/>
            <person name="Tomooka N."/>
        </authorList>
    </citation>
    <scope>NUCLEOTIDE SEQUENCE [LARGE SCALE GENOMIC DNA]</scope>
    <source>
        <strain evidence="3">cv. Shumari</strain>
    </source>
</reference>
<feature type="compositionally biased region" description="Low complexity" evidence="1">
    <location>
        <begin position="67"/>
        <end position="78"/>
    </location>
</feature>
<keyword evidence="3" id="KW-1185">Reference proteome</keyword>
<organism evidence="2 3">
    <name type="scientific">Vigna angularis var. angularis</name>
    <dbReference type="NCBI Taxonomy" id="157739"/>
    <lineage>
        <taxon>Eukaryota</taxon>
        <taxon>Viridiplantae</taxon>
        <taxon>Streptophyta</taxon>
        <taxon>Embryophyta</taxon>
        <taxon>Tracheophyta</taxon>
        <taxon>Spermatophyta</taxon>
        <taxon>Magnoliopsida</taxon>
        <taxon>eudicotyledons</taxon>
        <taxon>Gunneridae</taxon>
        <taxon>Pentapetalae</taxon>
        <taxon>rosids</taxon>
        <taxon>fabids</taxon>
        <taxon>Fabales</taxon>
        <taxon>Fabaceae</taxon>
        <taxon>Papilionoideae</taxon>
        <taxon>50 kb inversion clade</taxon>
        <taxon>NPAAA clade</taxon>
        <taxon>indigoferoid/millettioid clade</taxon>
        <taxon>Phaseoleae</taxon>
        <taxon>Vigna</taxon>
    </lineage>
</organism>
<gene>
    <name evidence="2" type="primary">Vigan.01G176400</name>
    <name evidence="2" type="ORF">VIGAN_01176400</name>
</gene>
<dbReference type="Proteomes" id="UP000291084">
    <property type="component" value="Chromosome 1"/>
</dbReference>
<sequence length="78" mass="8652">VCRIDRHNPHRLELLSHCTMSSQKRIQDVLAHSTRPPSESSKSETSSSGAITIHNVLIHTTRPPPKISTSKSSTTRPK</sequence>
<name>A0A0S3R0P9_PHAAN</name>